<dbReference type="EMBL" id="JAMTCC010000028">
    <property type="protein sequence ID" value="MCT7946828.1"/>
    <property type="molecule type" value="Genomic_DNA"/>
</dbReference>
<dbReference type="PANTHER" id="PTHR34039:SF1">
    <property type="entry name" value="UPF0102 PROTEIN YRAN"/>
    <property type="match status" value="1"/>
</dbReference>
<dbReference type="InterPro" id="IPR011335">
    <property type="entry name" value="Restrct_endonuc-II-like"/>
</dbReference>
<evidence type="ECO:0000256" key="2">
    <source>
        <dbReference type="HAMAP-Rule" id="MF_00048"/>
    </source>
</evidence>
<dbReference type="GeneID" id="11774176"/>
<dbReference type="InterPro" id="IPR011856">
    <property type="entry name" value="tRNA_endonuc-like_dom_sf"/>
</dbReference>
<dbReference type="Pfam" id="PF02021">
    <property type="entry name" value="UPF0102"/>
    <property type="match status" value="1"/>
</dbReference>
<dbReference type="RefSeq" id="WP_006084496.1">
    <property type="nucleotide sequence ID" value="NZ_JAMTCC010000028.1"/>
</dbReference>
<dbReference type="NCBIfam" id="NF009150">
    <property type="entry name" value="PRK12497.1-3"/>
    <property type="match status" value="1"/>
</dbReference>
<dbReference type="GO" id="GO:0003676">
    <property type="term" value="F:nucleic acid binding"/>
    <property type="evidence" value="ECO:0007669"/>
    <property type="project" value="InterPro"/>
</dbReference>
<dbReference type="PANTHER" id="PTHR34039">
    <property type="entry name" value="UPF0102 PROTEIN YRAN"/>
    <property type="match status" value="1"/>
</dbReference>
<evidence type="ECO:0000256" key="1">
    <source>
        <dbReference type="ARBA" id="ARBA00006738"/>
    </source>
</evidence>
<sequence>MTLGQQAEAHAQRYLEQQGLTFVERNVRYPFGEIDLIMRHKSHWVFVEVKYRSATQYGGALQALSAAQITRIRKAANHYLQLNRLDVPCRFDVIAMEADQIHWLVDAF</sequence>
<comment type="caution">
    <text evidence="3">The sequence shown here is derived from an EMBL/GenBank/DDBJ whole genome shotgun (WGS) entry which is preliminary data.</text>
</comment>
<dbReference type="Gene3D" id="3.40.1350.10">
    <property type="match status" value="1"/>
</dbReference>
<dbReference type="CDD" id="cd20736">
    <property type="entry name" value="PoNe_Nuclease"/>
    <property type="match status" value="1"/>
</dbReference>
<dbReference type="AlphaFoldDB" id="A0A9X2WWQ0"/>
<dbReference type="SUPFAM" id="SSF52980">
    <property type="entry name" value="Restriction endonuclease-like"/>
    <property type="match status" value="1"/>
</dbReference>
<comment type="similarity">
    <text evidence="1 2">Belongs to the UPF0102 family.</text>
</comment>
<keyword evidence="4" id="KW-1185">Reference proteome</keyword>
<proteinExistence type="inferred from homology"/>
<dbReference type="HAMAP" id="MF_00048">
    <property type="entry name" value="UPF0102"/>
    <property type="match status" value="1"/>
</dbReference>
<gene>
    <name evidence="3" type="ORF">NE536_15810</name>
</gene>
<dbReference type="SMR" id="A0A9X2WWQ0"/>
<dbReference type="NCBIfam" id="TIGR00252">
    <property type="entry name" value="YraN family protein"/>
    <property type="match status" value="1"/>
</dbReference>
<accession>A0A9X2WWQ0</accession>
<protein>
    <recommendedName>
        <fullName evidence="2">UPF0102 protein NE536_15810</fullName>
    </recommendedName>
</protein>
<organism evidence="3 4">
    <name type="scientific">Shewanella septentrionalis</name>
    <dbReference type="NCBI Taxonomy" id="2952223"/>
    <lineage>
        <taxon>Bacteria</taxon>
        <taxon>Pseudomonadati</taxon>
        <taxon>Pseudomonadota</taxon>
        <taxon>Gammaproteobacteria</taxon>
        <taxon>Alteromonadales</taxon>
        <taxon>Shewanellaceae</taxon>
        <taxon>Shewanella</taxon>
    </lineage>
</organism>
<dbReference type="InterPro" id="IPR003509">
    <property type="entry name" value="UPF0102_YraN-like"/>
</dbReference>
<evidence type="ECO:0000313" key="3">
    <source>
        <dbReference type="EMBL" id="MCT7946828.1"/>
    </source>
</evidence>
<evidence type="ECO:0000313" key="4">
    <source>
        <dbReference type="Proteomes" id="UP001155604"/>
    </source>
</evidence>
<reference evidence="3" key="1">
    <citation type="journal article" date="2023" name="Int. J. Syst. Evol. Microbiol.">
        <title>&lt;i&gt;Shewanella septentrionalis&lt;/i&gt; sp. nov. and &lt;i&gt;Shewanella holmiensis&lt;/i&gt; sp. nov., isolated from Baltic Sea water and sediments.</title>
        <authorList>
            <person name="Martin-Rodriguez A.J."/>
            <person name="Thorell K."/>
            <person name="Joffre E."/>
            <person name="Jensie-Markopoulos S."/>
            <person name="Moore E.R.B."/>
            <person name="Sjoling A."/>
        </authorList>
    </citation>
    <scope>NUCLEOTIDE SEQUENCE</scope>
    <source>
        <strain evidence="3">SP1W3</strain>
    </source>
</reference>
<dbReference type="Proteomes" id="UP001155604">
    <property type="component" value="Unassembled WGS sequence"/>
</dbReference>
<name>A0A9X2WWQ0_9GAMM</name>